<protein>
    <submittedName>
        <fullName evidence="2">Uncharacterized protein</fullName>
    </submittedName>
</protein>
<accession>A0AAD5SRK4</accession>
<evidence type="ECO:0000256" key="1">
    <source>
        <dbReference type="SAM" id="MobiDB-lite"/>
    </source>
</evidence>
<name>A0AAD5SRK4_9FUNG</name>
<sequence length="51" mass="5548">MGVKKAIFFTAEQNVLKAIGTEKDGECQTVDKTYSDGSRKTERVKNPSLAG</sequence>
<organism evidence="2 3">
    <name type="scientific">Physocladia obscura</name>
    <dbReference type="NCBI Taxonomy" id="109957"/>
    <lineage>
        <taxon>Eukaryota</taxon>
        <taxon>Fungi</taxon>
        <taxon>Fungi incertae sedis</taxon>
        <taxon>Chytridiomycota</taxon>
        <taxon>Chytridiomycota incertae sedis</taxon>
        <taxon>Chytridiomycetes</taxon>
        <taxon>Chytridiales</taxon>
        <taxon>Chytriomycetaceae</taxon>
        <taxon>Physocladia</taxon>
    </lineage>
</organism>
<keyword evidence="3" id="KW-1185">Reference proteome</keyword>
<gene>
    <name evidence="2" type="ORF">HK100_006342</name>
</gene>
<feature type="region of interest" description="Disordered" evidence="1">
    <location>
        <begin position="30"/>
        <end position="51"/>
    </location>
</feature>
<comment type="caution">
    <text evidence="2">The sequence shown here is derived from an EMBL/GenBank/DDBJ whole genome shotgun (WGS) entry which is preliminary data.</text>
</comment>
<dbReference type="AlphaFoldDB" id="A0AAD5SRK4"/>
<dbReference type="Proteomes" id="UP001211907">
    <property type="component" value="Unassembled WGS sequence"/>
</dbReference>
<feature type="non-terminal residue" evidence="2">
    <location>
        <position position="51"/>
    </location>
</feature>
<reference evidence="2" key="1">
    <citation type="submission" date="2020-05" db="EMBL/GenBank/DDBJ databases">
        <title>Phylogenomic resolution of chytrid fungi.</title>
        <authorList>
            <person name="Stajich J.E."/>
            <person name="Amses K."/>
            <person name="Simmons R."/>
            <person name="Seto K."/>
            <person name="Myers J."/>
            <person name="Bonds A."/>
            <person name="Quandt C.A."/>
            <person name="Barry K."/>
            <person name="Liu P."/>
            <person name="Grigoriev I."/>
            <person name="Longcore J.E."/>
            <person name="James T.Y."/>
        </authorList>
    </citation>
    <scope>NUCLEOTIDE SEQUENCE</scope>
    <source>
        <strain evidence="2">JEL0513</strain>
    </source>
</reference>
<proteinExistence type="predicted"/>
<dbReference type="EMBL" id="JADGJH010002944">
    <property type="protein sequence ID" value="KAJ3093946.1"/>
    <property type="molecule type" value="Genomic_DNA"/>
</dbReference>
<feature type="compositionally biased region" description="Basic and acidic residues" evidence="1">
    <location>
        <begin position="33"/>
        <end position="45"/>
    </location>
</feature>
<evidence type="ECO:0000313" key="3">
    <source>
        <dbReference type="Proteomes" id="UP001211907"/>
    </source>
</evidence>
<evidence type="ECO:0000313" key="2">
    <source>
        <dbReference type="EMBL" id="KAJ3093946.1"/>
    </source>
</evidence>